<dbReference type="CDD" id="cd07731">
    <property type="entry name" value="ComA-like_MBL-fold"/>
    <property type="match status" value="1"/>
</dbReference>
<dbReference type="InterPro" id="IPR004797">
    <property type="entry name" value="Competence_ComEC/Rec2"/>
</dbReference>
<protein>
    <submittedName>
        <fullName evidence="8">DNA internalization-related competence protein ComEC/Rec2</fullName>
    </submittedName>
</protein>
<feature type="transmembrane region" description="Helical" evidence="6">
    <location>
        <begin position="144"/>
        <end position="174"/>
    </location>
</feature>
<gene>
    <name evidence="8" type="ORF">D2962_06245</name>
</gene>
<name>A0A3G2R4H6_9FIRM</name>
<keyword evidence="5 6" id="KW-0472">Membrane</keyword>
<evidence type="ECO:0000259" key="7">
    <source>
        <dbReference type="SMART" id="SM00849"/>
    </source>
</evidence>
<keyword evidence="9" id="KW-1185">Reference proteome</keyword>
<dbReference type="PANTHER" id="PTHR30619:SF1">
    <property type="entry name" value="RECOMBINATION PROTEIN 2"/>
    <property type="match status" value="1"/>
</dbReference>
<evidence type="ECO:0000256" key="2">
    <source>
        <dbReference type="ARBA" id="ARBA00022475"/>
    </source>
</evidence>
<evidence type="ECO:0000256" key="6">
    <source>
        <dbReference type="SAM" id="Phobius"/>
    </source>
</evidence>
<dbReference type="GO" id="GO:0005886">
    <property type="term" value="C:plasma membrane"/>
    <property type="evidence" value="ECO:0007669"/>
    <property type="project" value="UniProtKB-SubCell"/>
</dbReference>
<accession>A0A3G2R4H6</accession>
<keyword evidence="2" id="KW-1003">Cell membrane</keyword>
<keyword evidence="4 6" id="KW-1133">Transmembrane helix</keyword>
<dbReference type="KEGG" id="bacg:D2962_06245"/>
<evidence type="ECO:0000256" key="1">
    <source>
        <dbReference type="ARBA" id="ARBA00004651"/>
    </source>
</evidence>
<feature type="transmembrane region" description="Helical" evidence="6">
    <location>
        <begin position="220"/>
        <end position="239"/>
    </location>
</feature>
<keyword evidence="3 6" id="KW-0812">Transmembrane</keyword>
<proteinExistence type="predicted"/>
<dbReference type="Gene3D" id="3.60.15.10">
    <property type="entry name" value="Ribonuclease Z/Hydroxyacylglutathione hydrolase-like"/>
    <property type="match status" value="1"/>
</dbReference>
<dbReference type="NCBIfam" id="TIGR00360">
    <property type="entry name" value="ComEC_N-term"/>
    <property type="match status" value="1"/>
</dbReference>
<dbReference type="EMBL" id="CP033169">
    <property type="protein sequence ID" value="AYO30271.1"/>
    <property type="molecule type" value="Genomic_DNA"/>
</dbReference>
<dbReference type="InterPro" id="IPR036866">
    <property type="entry name" value="RibonucZ/Hydroxyglut_hydro"/>
</dbReference>
<dbReference type="NCBIfam" id="TIGR00361">
    <property type="entry name" value="ComEC_Rec2"/>
    <property type="match status" value="1"/>
</dbReference>
<feature type="transmembrane region" description="Helical" evidence="6">
    <location>
        <begin position="277"/>
        <end position="301"/>
    </location>
</feature>
<evidence type="ECO:0000313" key="8">
    <source>
        <dbReference type="EMBL" id="AYO30271.1"/>
    </source>
</evidence>
<dbReference type="Pfam" id="PF03772">
    <property type="entry name" value="Competence"/>
    <property type="match status" value="1"/>
</dbReference>
<dbReference type="SMART" id="SM00849">
    <property type="entry name" value="Lactamase_B"/>
    <property type="match status" value="1"/>
</dbReference>
<dbReference type="Pfam" id="PF00753">
    <property type="entry name" value="Lactamase_B"/>
    <property type="match status" value="1"/>
</dbReference>
<dbReference type="Proteomes" id="UP000280960">
    <property type="component" value="Chromosome"/>
</dbReference>
<dbReference type="PANTHER" id="PTHR30619">
    <property type="entry name" value="DNA INTERNALIZATION/COMPETENCE PROTEIN COMEC/REC2"/>
    <property type="match status" value="1"/>
</dbReference>
<dbReference type="InterPro" id="IPR004477">
    <property type="entry name" value="ComEC_N"/>
</dbReference>
<feature type="transmembrane region" description="Helical" evidence="6">
    <location>
        <begin position="62"/>
        <end position="81"/>
    </location>
</feature>
<dbReference type="InterPro" id="IPR001279">
    <property type="entry name" value="Metallo-B-lactamas"/>
</dbReference>
<dbReference type="GO" id="GO:0030420">
    <property type="term" value="P:establishment of competence for transformation"/>
    <property type="evidence" value="ECO:0007669"/>
    <property type="project" value="InterPro"/>
</dbReference>
<dbReference type="InterPro" id="IPR035681">
    <property type="entry name" value="ComA-like_MBL"/>
</dbReference>
<evidence type="ECO:0000313" key="9">
    <source>
        <dbReference type="Proteomes" id="UP000280960"/>
    </source>
</evidence>
<feature type="transmembrane region" description="Helical" evidence="6">
    <location>
        <begin position="245"/>
        <end position="265"/>
    </location>
</feature>
<organism evidence="8 9">
    <name type="scientific">Biomaibacter acetigenes</name>
    <dbReference type="NCBI Taxonomy" id="2316383"/>
    <lineage>
        <taxon>Bacteria</taxon>
        <taxon>Bacillati</taxon>
        <taxon>Bacillota</taxon>
        <taxon>Clostridia</taxon>
        <taxon>Thermosediminibacterales</taxon>
        <taxon>Tepidanaerobacteraceae</taxon>
        <taxon>Biomaibacter</taxon>
    </lineage>
</organism>
<comment type="subcellular location">
    <subcellularLocation>
        <location evidence="1">Cell membrane</location>
        <topology evidence="1">Multi-pass membrane protein</topology>
    </subcellularLocation>
</comment>
<dbReference type="AlphaFoldDB" id="A0A3G2R4H6"/>
<sequence length="599" mass="64845">MEFIGPYSVNPFIRAAYSLRESISAFYEKNLSPDLSSLLVGIVLGLKGNISDQTLRAFSDSGTLHLLAVSGMNTAIIYGVLQSIFDFFNFPRIFSFLAGSAAIIFYSFMAGLSPSVSRAAVMIVVLMLGRLVGRENDALNSLGFAAVLLLLINPLNLFSVSFQLSFAATLGIILFYKTFRDILSSLPHFLRDSLAIVMSAQMTVWPFAAYYFHRVSLIGFISNLFIVPVVSLVLIAGIISGLVGIIFPPLGAVLVKIAGLLLTFAERAAVISSGVPLSVLVVPVLSPIIIILYFILIAIIFNIIPVPFAAAPQVKKACAAVLAAVFFLLIIPKNSGLEVTFVDVGQGDCIFIRTENGGTVLIDGGGTPAYYTGDFDVGSAIVEPFLYGRGVDHIDVMIFSHFDDDHARGLLTVLRDMKVTTVIYGKPAGSDIYKDMLEIAQSKKIRLIQVGRGDKFYMGETVFEVLNPSRDSTLANDNDNSVVLKMTFDNMSFLFTGDLGFEGERQLLNSGLDLEAEVLKAGHHGSATSTSGEFLSRVNPTFAVISAGKDNSFGHPSPKVLDMLKQKGIKIFRTDLQGAVTFKIQKNNVKIFTSIPGEM</sequence>
<feature type="transmembrane region" description="Helical" evidence="6">
    <location>
        <begin position="93"/>
        <end position="109"/>
    </location>
</feature>
<dbReference type="RefSeq" id="WP_122014506.1">
    <property type="nucleotide sequence ID" value="NZ_CP033169.1"/>
</dbReference>
<evidence type="ECO:0000256" key="5">
    <source>
        <dbReference type="ARBA" id="ARBA00023136"/>
    </source>
</evidence>
<dbReference type="InterPro" id="IPR052159">
    <property type="entry name" value="Competence_DNA_uptake"/>
</dbReference>
<feature type="transmembrane region" description="Helical" evidence="6">
    <location>
        <begin position="194"/>
        <end position="213"/>
    </location>
</feature>
<evidence type="ECO:0000256" key="3">
    <source>
        <dbReference type="ARBA" id="ARBA00022692"/>
    </source>
</evidence>
<reference evidence="8 9" key="1">
    <citation type="submission" date="2018-10" db="EMBL/GenBank/DDBJ databases">
        <authorList>
            <person name="Zhang X."/>
        </authorList>
    </citation>
    <scope>NUCLEOTIDE SEQUENCE [LARGE SCALE GENOMIC DNA]</scope>
    <source>
        <strain evidence="8 9">SK-G1</strain>
    </source>
</reference>
<evidence type="ECO:0000256" key="4">
    <source>
        <dbReference type="ARBA" id="ARBA00022989"/>
    </source>
</evidence>
<dbReference type="SUPFAM" id="SSF56281">
    <property type="entry name" value="Metallo-hydrolase/oxidoreductase"/>
    <property type="match status" value="1"/>
</dbReference>
<feature type="domain" description="Metallo-beta-lactamase" evidence="7">
    <location>
        <begin position="346"/>
        <end position="549"/>
    </location>
</feature>